<organism evidence="2 3">
    <name type="scientific">Marchantia polymorpha</name>
    <name type="common">Common liverwort</name>
    <name type="synonym">Marchantia aquatica</name>
    <dbReference type="NCBI Taxonomy" id="3197"/>
    <lineage>
        <taxon>Eukaryota</taxon>
        <taxon>Viridiplantae</taxon>
        <taxon>Streptophyta</taxon>
        <taxon>Embryophyta</taxon>
        <taxon>Marchantiophyta</taxon>
        <taxon>Marchantiopsida</taxon>
        <taxon>Marchantiidae</taxon>
        <taxon>Marchantiales</taxon>
        <taxon>Marchantiaceae</taxon>
        <taxon>Marchantia</taxon>
    </lineage>
</organism>
<evidence type="ECO:0000313" key="2">
    <source>
        <dbReference type="EMBL" id="PTQ34467.1"/>
    </source>
</evidence>
<dbReference type="EMBL" id="KZ772752">
    <property type="protein sequence ID" value="PTQ34467.1"/>
    <property type="molecule type" value="Genomic_DNA"/>
</dbReference>
<dbReference type="Gramene" id="Mp4g02170.1">
    <property type="protein sequence ID" value="Mp4g02170.1.cds1"/>
    <property type="gene ID" value="Mp4g02170"/>
</dbReference>
<dbReference type="Proteomes" id="UP000244005">
    <property type="component" value="Unassembled WGS sequence"/>
</dbReference>
<evidence type="ECO:0000256" key="1">
    <source>
        <dbReference type="SAM" id="MobiDB-lite"/>
    </source>
</evidence>
<feature type="region of interest" description="Disordered" evidence="1">
    <location>
        <begin position="60"/>
        <end position="97"/>
    </location>
</feature>
<name>A0A2R6WKS7_MARPO</name>
<gene>
    <name evidence="2" type="ORF">MARPO_0080s0082</name>
</gene>
<evidence type="ECO:0000313" key="3">
    <source>
        <dbReference type="Proteomes" id="UP000244005"/>
    </source>
</evidence>
<protein>
    <submittedName>
        <fullName evidence="2">Uncharacterized protein</fullName>
    </submittedName>
</protein>
<proteinExistence type="predicted"/>
<dbReference type="AlphaFoldDB" id="A0A2R6WKS7"/>
<reference evidence="3" key="1">
    <citation type="journal article" date="2017" name="Cell">
        <title>Insights into land plant evolution garnered from the Marchantia polymorpha genome.</title>
        <authorList>
            <person name="Bowman J.L."/>
            <person name="Kohchi T."/>
            <person name="Yamato K.T."/>
            <person name="Jenkins J."/>
            <person name="Shu S."/>
            <person name="Ishizaki K."/>
            <person name="Yamaoka S."/>
            <person name="Nishihama R."/>
            <person name="Nakamura Y."/>
            <person name="Berger F."/>
            <person name="Adam C."/>
            <person name="Aki S.S."/>
            <person name="Althoff F."/>
            <person name="Araki T."/>
            <person name="Arteaga-Vazquez M.A."/>
            <person name="Balasubrmanian S."/>
            <person name="Barry K."/>
            <person name="Bauer D."/>
            <person name="Boehm C.R."/>
            <person name="Briginshaw L."/>
            <person name="Caballero-Perez J."/>
            <person name="Catarino B."/>
            <person name="Chen F."/>
            <person name="Chiyoda S."/>
            <person name="Chovatia M."/>
            <person name="Davies K.M."/>
            <person name="Delmans M."/>
            <person name="Demura T."/>
            <person name="Dierschke T."/>
            <person name="Dolan L."/>
            <person name="Dorantes-Acosta A.E."/>
            <person name="Eklund D.M."/>
            <person name="Florent S.N."/>
            <person name="Flores-Sandoval E."/>
            <person name="Fujiyama A."/>
            <person name="Fukuzawa H."/>
            <person name="Galik B."/>
            <person name="Grimanelli D."/>
            <person name="Grimwood J."/>
            <person name="Grossniklaus U."/>
            <person name="Hamada T."/>
            <person name="Haseloff J."/>
            <person name="Hetherington A.J."/>
            <person name="Higo A."/>
            <person name="Hirakawa Y."/>
            <person name="Hundley H.N."/>
            <person name="Ikeda Y."/>
            <person name="Inoue K."/>
            <person name="Inoue S.I."/>
            <person name="Ishida S."/>
            <person name="Jia Q."/>
            <person name="Kakita M."/>
            <person name="Kanazawa T."/>
            <person name="Kawai Y."/>
            <person name="Kawashima T."/>
            <person name="Kennedy M."/>
            <person name="Kinose K."/>
            <person name="Kinoshita T."/>
            <person name="Kohara Y."/>
            <person name="Koide E."/>
            <person name="Komatsu K."/>
            <person name="Kopischke S."/>
            <person name="Kubo M."/>
            <person name="Kyozuka J."/>
            <person name="Lagercrantz U."/>
            <person name="Lin S.S."/>
            <person name="Lindquist E."/>
            <person name="Lipzen A.M."/>
            <person name="Lu C.W."/>
            <person name="De Luna E."/>
            <person name="Martienssen R.A."/>
            <person name="Minamino N."/>
            <person name="Mizutani M."/>
            <person name="Mizutani M."/>
            <person name="Mochizuki N."/>
            <person name="Monte I."/>
            <person name="Mosher R."/>
            <person name="Nagasaki H."/>
            <person name="Nakagami H."/>
            <person name="Naramoto S."/>
            <person name="Nishitani K."/>
            <person name="Ohtani M."/>
            <person name="Okamoto T."/>
            <person name="Okumura M."/>
            <person name="Phillips J."/>
            <person name="Pollak B."/>
            <person name="Reinders A."/>
            <person name="Rovekamp M."/>
            <person name="Sano R."/>
            <person name="Sawa S."/>
            <person name="Schmid M.W."/>
            <person name="Shirakawa M."/>
            <person name="Solano R."/>
            <person name="Spunde A."/>
            <person name="Suetsugu N."/>
            <person name="Sugano S."/>
            <person name="Sugiyama A."/>
            <person name="Sun R."/>
            <person name="Suzuki Y."/>
            <person name="Takenaka M."/>
            <person name="Takezawa D."/>
            <person name="Tomogane H."/>
            <person name="Tsuzuki M."/>
            <person name="Ueda T."/>
            <person name="Umeda M."/>
            <person name="Ward J.M."/>
            <person name="Watanabe Y."/>
            <person name="Yazaki K."/>
            <person name="Yokoyama R."/>
            <person name="Yoshitake Y."/>
            <person name="Yotsui I."/>
            <person name="Zachgo S."/>
            <person name="Schmutz J."/>
        </authorList>
    </citation>
    <scope>NUCLEOTIDE SEQUENCE [LARGE SCALE GENOMIC DNA]</scope>
    <source>
        <strain evidence="3">Tak-1</strain>
    </source>
</reference>
<keyword evidence="3" id="KW-1185">Reference proteome</keyword>
<accession>A0A2R6WKS7</accession>
<sequence length="97" mass="10643">MYVWQVKGKIFTDRALVPELERTKKIDVIRQERASVDVPVDQTEVTVGTSRQLRVTQLATAPPPPRKAPTGRTPWVVIPPSPPSGTRRGPISPAPAP</sequence>